<dbReference type="OrthoDB" id="343356at2"/>
<dbReference type="InterPro" id="IPR018640">
    <property type="entry name" value="DUF2063"/>
</dbReference>
<dbReference type="KEGG" id="spai:FPZ24_11855"/>
<gene>
    <name evidence="2" type="ORF">FPZ24_11855</name>
</gene>
<dbReference type="RefSeq" id="WP_146572242.1">
    <property type="nucleotide sequence ID" value="NZ_CP042306.1"/>
</dbReference>
<dbReference type="Pfam" id="PF09836">
    <property type="entry name" value="DUF2063"/>
    <property type="match status" value="1"/>
</dbReference>
<organism evidence="2 3">
    <name type="scientific">Sphingomonas panacisoli</name>
    <dbReference type="NCBI Taxonomy" id="1813879"/>
    <lineage>
        <taxon>Bacteria</taxon>
        <taxon>Pseudomonadati</taxon>
        <taxon>Pseudomonadota</taxon>
        <taxon>Alphaproteobacteria</taxon>
        <taxon>Sphingomonadales</taxon>
        <taxon>Sphingomonadaceae</taxon>
        <taxon>Sphingomonas</taxon>
    </lineage>
</organism>
<evidence type="ECO:0000313" key="3">
    <source>
        <dbReference type="Proteomes" id="UP000315673"/>
    </source>
</evidence>
<protein>
    <submittedName>
        <fullName evidence="2">DUF2063 domain-containing protein</fullName>
    </submittedName>
</protein>
<name>A0A5B8LJN2_9SPHN</name>
<accession>A0A5B8LJN2</accession>
<sequence>MSLIELQRDIRAWLIKEDQWAAQRIGPDAAPGLRIYQNNYRAQLIACLDESFAHTRDWLGHDVFHQAMAAHIDRVPPSSWTLDAYTRDVPETLAAMYPHDPEIAELAWLDRALGDAFVGADAQPLSTTVLSEVDWDRAVLHFGPTLDLIDATTNAAAIWAALAAGEVPPAVELLSEPGALLVWRHDLVSRFRMIDGDEQQAILLARSGVSFAELCTSLVAAHGETDGVAMAGALLGRWLADGLITDITEGDETCASPQS</sequence>
<feature type="domain" description="Putative DNA-binding" evidence="1">
    <location>
        <begin position="5"/>
        <end position="91"/>
    </location>
</feature>
<proteinExistence type="predicted"/>
<reference evidence="2 3" key="1">
    <citation type="submission" date="2019-07" db="EMBL/GenBank/DDBJ databases">
        <title>Full genome sequence of Sphingomonas sp. 4R-6-7(HKS19).</title>
        <authorList>
            <person name="Im W.-T."/>
        </authorList>
    </citation>
    <scope>NUCLEOTIDE SEQUENCE [LARGE SCALE GENOMIC DNA]</scope>
    <source>
        <strain evidence="2 3">HKS19</strain>
    </source>
</reference>
<dbReference type="EMBL" id="CP042306">
    <property type="protein sequence ID" value="QDZ08089.1"/>
    <property type="molecule type" value="Genomic_DNA"/>
</dbReference>
<keyword evidence="3" id="KW-1185">Reference proteome</keyword>
<evidence type="ECO:0000313" key="2">
    <source>
        <dbReference type="EMBL" id="QDZ08089.1"/>
    </source>
</evidence>
<dbReference type="Proteomes" id="UP000315673">
    <property type="component" value="Chromosome"/>
</dbReference>
<dbReference type="AlphaFoldDB" id="A0A5B8LJN2"/>
<evidence type="ECO:0000259" key="1">
    <source>
        <dbReference type="Pfam" id="PF09836"/>
    </source>
</evidence>